<keyword evidence="3" id="KW-1185">Reference proteome</keyword>
<evidence type="ECO:0000256" key="1">
    <source>
        <dbReference type="SAM" id="MobiDB-lite"/>
    </source>
</evidence>
<reference evidence="2 3" key="1">
    <citation type="submission" date="2019-05" db="EMBL/GenBank/DDBJ databases">
        <title>Emergence of the Ug99 lineage of the wheat stem rust pathogen through somatic hybridization.</title>
        <authorList>
            <person name="Li F."/>
            <person name="Upadhyaya N.M."/>
            <person name="Sperschneider J."/>
            <person name="Matny O."/>
            <person name="Nguyen-Phuc H."/>
            <person name="Mago R."/>
            <person name="Raley C."/>
            <person name="Miller M.E."/>
            <person name="Silverstein K.A.T."/>
            <person name="Henningsen E."/>
            <person name="Hirsch C.D."/>
            <person name="Visser B."/>
            <person name="Pretorius Z.A."/>
            <person name="Steffenson B.J."/>
            <person name="Schwessinger B."/>
            <person name="Dodds P.N."/>
            <person name="Figueroa M."/>
        </authorList>
    </citation>
    <scope>NUCLEOTIDE SEQUENCE [LARGE SCALE GENOMIC DNA]</scope>
    <source>
        <strain evidence="2">21-0</strain>
    </source>
</reference>
<evidence type="ECO:0000313" key="2">
    <source>
        <dbReference type="EMBL" id="KAA1075131.1"/>
    </source>
</evidence>
<evidence type="ECO:0000313" key="3">
    <source>
        <dbReference type="Proteomes" id="UP000324748"/>
    </source>
</evidence>
<dbReference type="AlphaFoldDB" id="A0A5B0MEQ4"/>
<feature type="region of interest" description="Disordered" evidence="1">
    <location>
        <begin position="1"/>
        <end position="24"/>
    </location>
</feature>
<gene>
    <name evidence="2" type="ORF">PGT21_029740</name>
</gene>
<accession>A0A5B0MEQ4</accession>
<organism evidence="2 3">
    <name type="scientific">Puccinia graminis f. sp. tritici</name>
    <dbReference type="NCBI Taxonomy" id="56615"/>
    <lineage>
        <taxon>Eukaryota</taxon>
        <taxon>Fungi</taxon>
        <taxon>Dikarya</taxon>
        <taxon>Basidiomycota</taxon>
        <taxon>Pucciniomycotina</taxon>
        <taxon>Pucciniomycetes</taxon>
        <taxon>Pucciniales</taxon>
        <taxon>Pucciniaceae</taxon>
        <taxon>Puccinia</taxon>
    </lineage>
</organism>
<protein>
    <submittedName>
        <fullName evidence="2">Uncharacterized protein</fullName>
    </submittedName>
</protein>
<dbReference type="EMBL" id="VSWC01000157">
    <property type="protein sequence ID" value="KAA1075131.1"/>
    <property type="molecule type" value="Genomic_DNA"/>
</dbReference>
<sequence>MVLNRSHLNQVPPEPAARRRADPNSFAQYTYHRALRAGEKYTKSELTIHQTHIDDHGESLTVYTRKDSTLLASSTQDNTDLGSKRTQCRWTCGPVVDGIQRTR</sequence>
<comment type="caution">
    <text evidence="2">The sequence shown here is derived from an EMBL/GenBank/DDBJ whole genome shotgun (WGS) entry which is preliminary data.</text>
</comment>
<proteinExistence type="predicted"/>
<name>A0A5B0MEQ4_PUCGR</name>
<dbReference type="Proteomes" id="UP000324748">
    <property type="component" value="Unassembled WGS sequence"/>
</dbReference>